<name>A0AAV0IDN8_9ROSI</name>
<dbReference type="GO" id="GO:0005524">
    <property type="term" value="F:ATP binding"/>
    <property type="evidence" value="ECO:0007669"/>
    <property type="project" value="UniProtKB-KW"/>
</dbReference>
<dbReference type="Pfam" id="PF21530">
    <property type="entry name" value="Pif1_2B_dom"/>
    <property type="match status" value="1"/>
</dbReference>
<dbReference type="SUPFAM" id="SSF52540">
    <property type="entry name" value="P-loop containing nucleoside triphosphate hydrolases"/>
    <property type="match status" value="2"/>
</dbReference>
<dbReference type="CDD" id="cd18809">
    <property type="entry name" value="SF1_C_RecD"/>
    <property type="match status" value="1"/>
</dbReference>
<organism evidence="4 5">
    <name type="scientific">Linum tenue</name>
    <dbReference type="NCBI Taxonomy" id="586396"/>
    <lineage>
        <taxon>Eukaryota</taxon>
        <taxon>Viridiplantae</taxon>
        <taxon>Streptophyta</taxon>
        <taxon>Embryophyta</taxon>
        <taxon>Tracheophyta</taxon>
        <taxon>Spermatophyta</taxon>
        <taxon>Magnoliopsida</taxon>
        <taxon>eudicotyledons</taxon>
        <taxon>Gunneridae</taxon>
        <taxon>Pentapetalae</taxon>
        <taxon>rosids</taxon>
        <taxon>fabids</taxon>
        <taxon>Malpighiales</taxon>
        <taxon>Linaceae</taxon>
        <taxon>Linum</taxon>
    </lineage>
</organism>
<evidence type="ECO:0000313" key="5">
    <source>
        <dbReference type="Proteomes" id="UP001154282"/>
    </source>
</evidence>
<dbReference type="GO" id="GO:0000723">
    <property type="term" value="P:telomere maintenance"/>
    <property type="evidence" value="ECO:0007669"/>
    <property type="project" value="InterPro"/>
</dbReference>
<dbReference type="Proteomes" id="UP001154282">
    <property type="component" value="Unassembled WGS sequence"/>
</dbReference>
<evidence type="ECO:0000256" key="1">
    <source>
        <dbReference type="RuleBase" id="RU363044"/>
    </source>
</evidence>
<dbReference type="InterPro" id="IPR010285">
    <property type="entry name" value="DNA_helicase_pif1-like_DEAD"/>
</dbReference>
<accession>A0AAV0IDN8</accession>
<evidence type="ECO:0000259" key="3">
    <source>
        <dbReference type="Pfam" id="PF21530"/>
    </source>
</evidence>
<protein>
    <recommendedName>
        <fullName evidence="1">ATP-dependent DNA helicase</fullName>
        <ecNumber evidence="1">5.6.2.3</ecNumber>
    </recommendedName>
</protein>
<feature type="domain" description="DNA helicase Pif1-like 2B" evidence="3">
    <location>
        <begin position="357"/>
        <end position="403"/>
    </location>
</feature>
<dbReference type="GO" id="GO:0006310">
    <property type="term" value="P:DNA recombination"/>
    <property type="evidence" value="ECO:0007669"/>
    <property type="project" value="UniProtKB-KW"/>
</dbReference>
<evidence type="ECO:0000313" key="4">
    <source>
        <dbReference type="EMBL" id="CAI0395254.1"/>
    </source>
</evidence>
<dbReference type="GO" id="GO:0006281">
    <property type="term" value="P:DNA repair"/>
    <property type="evidence" value="ECO:0007669"/>
    <property type="project" value="UniProtKB-KW"/>
</dbReference>
<reference evidence="4" key="1">
    <citation type="submission" date="2022-08" db="EMBL/GenBank/DDBJ databases">
        <authorList>
            <person name="Gutierrez-Valencia J."/>
        </authorList>
    </citation>
    <scope>NUCLEOTIDE SEQUENCE</scope>
</reference>
<keyword evidence="1" id="KW-0233">DNA recombination</keyword>
<comment type="caution">
    <text evidence="4">The sequence shown here is derived from an EMBL/GenBank/DDBJ whole genome shotgun (WGS) entry which is preliminary data.</text>
</comment>
<dbReference type="Pfam" id="PF05970">
    <property type="entry name" value="PIF1"/>
    <property type="match status" value="1"/>
</dbReference>
<dbReference type="GO" id="GO:0016787">
    <property type="term" value="F:hydrolase activity"/>
    <property type="evidence" value="ECO:0007669"/>
    <property type="project" value="UniProtKB-KW"/>
</dbReference>
<dbReference type="PANTHER" id="PTHR10492">
    <property type="match status" value="1"/>
</dbReference>
<dbReference type="EC" id="5.6.2.3" evidence="1"/>
<gene>
    <name evidence="4" type="ORF">LITE_LOCUS8645</name>
</gene>
<dbReference type="PANTHER" id="PTHR10492:SF57">
    <property type="entry name" value="ATP-DEPENDENT DNA HELICASE"/>
    <property type="match status" value="1"/>
</dbReference>
<comment type="cofactor">
    <cofactor evidence="1">
        <name>Mg(2+)</name>
        <dbReference type="ChEBI" id="CHEBI:18420"/>
    </cofactor>
</comment>
<keyword evidence="5" id="KW-1185">Reference proteome</keyword>
<dbReference type="AlphaFoldDB" id="A0AAV0IDN8"/>
<keyword evidence="1" id="KW-0547">Nucleotide-binding</keyword>
<feature type="domain" description="DNA helicase Pif1-like DEAD-box helicase" evidence="2">
    <location>
        <begin position="34"/>
        <end position="256"/>
    </location>
</feature>
<dbReference type="Gene3D" id="3.40.50.300">
    <property type="entry name" value="P-loop containing nucleotide triphosphate hydrolases"/>
    <property type="match status" value="2"/>
</dbReference>
<sequence>MAPNSHFEQDLISQHTNYDLQYEKIQAKRLHASLNRDQLAAYEEIINSTKQGTSNLFFIYGHGGTGKTYLYNALTSKIRSEGKIALVVASSGIAATLLPDGVTAHSRFKIPIEVDHYSTCSIKKATQLAELLRACTIIIWDEAPMIHRLSYEAVDRTLCDIMNVPTIGPQYKPFGGKTVVLGGDFRQTLPVVTEGGREANLNACLTRSYLWKYTKLLKLTMNMRIISDPVNTATNFNDMTFTEWVLSVGDGTLPTQKIQHTTENDWIQIPSSLLIPESDNPISDLANIVYHDLPTSFGSMAYIKQRAIVTPTNQAVSEINSYLLNEIPGDPKTYYSSDTIASENANTSILQEQYPPEFLNSLSFNGAPEHEITLKPFTPIMLLRNLSPSNGLCNGTRILVTKLGENVIYGLIIGGTLEGSPVAIPRIVLEITNRRWPFTLRRRQFPIRLCYAMTINKSQGQTLEQIGVLLTRPVFSHGQLYVAISRVRSAKGLHIAVANTDGKYRDFTRNIVYREVFEELE</sequence>
<keyword evidence="1" id="KW-0347">Helicase</keyword>
<dbReference type="InterPro" id="IPR027417">
    <property type="entry name" value="P-loop_NTPase"/>
</dbReference>
<proteinExistence type="inferred from homology"/>
<comment type="catalytic activity">
    <reaction evidence="1">
        <text>ATP + H2O = ADP + phosphate + H(+)</text>
        <dbReference type="Rhea" id="RHEA:13065"/>
        <dbReference type="ChEBI" id="CHEBI:15377"/>
        <dbReference type="ChEBI" id="CHEBI:15378"/>
        <dbReference type="ChEBI" id="CHEBI:30616"/>
        <dbReference type="ChEBI" id="CHEBI:43474"/>
        <dbReference type="ChEBI" id="CHEBI:456216"/>
        <dbReference type="EC" id="5.6.2.3"/>
    </reaction>
</comment>
<keyword evidence="1" id="KW-0067">ATP-binding</keyword>
<keyword evidence="1" id="KW-0234">DNA repair</keyword>
<dbReference type="GO" id="GO:0043139">
    <property type="term" value="F:5'-3' DNA helicase activity"/>
    <property type="evidence" value="ECO:0007669"/>
    <property type="project" value="UniProtKB-EC"/>
</dbReference>
<comment type="similarity">
    <text evidence="1">Belongs to the helicase family.</text>
</comment>
<dbReference type="InterPro" id="IPR049163">
    <property type="entry name" value="Pif1-like_2B_dom"/>
</dbReference>
<evidence type="ECO:0000259" key="2">
    <source>
        <dbReference type="Pfam" id="PF05970"/>
    </source>
</evidence>
<dbReference type="EMBL" id="CAMGYJ010000003">
    <property type="protein sequence ID" value="CAI0395254.1"/>
    <property type="molecule type" value="Genomic_DNA"/>
</dbReference>
<keyword evidence="1" id="KW-0378">Hydrolase</keyword>
<keyword evidence="1" id="KW-0227">DNA damage</keyword>